<organism evidence="1 2">
    <name type="scientific">Pseudocercospora fijiensis (strain CIRAD86)</name>
    <name type="common">Black leaf streak disease fungus</name>
    <name type="synonym">Mycosphaerella fijiensis</name>
    <dbReference type="NCBI Taxonomy" id="383855"/>
    <lineage>
        <taxon>Eukaryota</taxon>
        <taxon>Fungi</taxon>
        <taxon>Dikarya</taxon>
        <taxon>Ascomycota</taxon>
        <taxon>Pezizomycotina</taxon>
        <taxon>Dothideomycetes</taxon>
        <taxon>Dothideomycetidae</taxon>
        <taxon>Mycosphaerellales</taxon>
        <taxon>Mycosphaerellaceae</taxon>
        <taxon>Pseudocercospora</taxon>
    </lineage>
</organism>
<dbReference type="AlphaFoldDB" id="M3AP19"/>
<sequence length="248" mass="27980">MAIPVAAAASSAGYNCVHHQIPMDWGRREDIRGEISWRCLAWCADHYAEVIISPRRLYLRALLRYRVYSPHALEADSPPLAICYPFPAISSATPKIEVFSTKVRTLAQFFFQPSVVSNSRVGAGRKRMVGRPKSIRRSGRTCLLMRAGTSTRKETHTFLRWNLQLIFGGEKVRLHVEKCWGLCRVKARLSVFILEEDQWSAGVRRESDRGGGFAYFSGNLGKLILCLSVQCSHIYPCKFVARDLAASE</sequence>
<accession>M3AP19</accession>
<dbReference type="VEuPathDB" id="FungiDB:MYCFIDRAFT_178949"/>
<dbReference type="GeneID" id="19334022"/>
<dbReference type="Proteomes" id="UP000016932">
    <property type="component" value="Unassembled WGS sequence"/>
</dbReference>
<protein>
    <submittedName>
        <fullName evidence="1">Uncharacterized protein</fullName>
    </submittedName>
</protein>
<dbReference type="HOGENOM" id="CLU_1120548_0_0_1"/>
<name>M3AP19_PSEFD</name>
<evidence type="ECO:0000313" key="2">
    <source>
        <dbReference type="Proteomes" id="UP000016932"/>
    </source>
</evidence>
<reference evidence="1 2" key="1">
    <citation type="journal article" date="2012" name="PLoS Pathog.">
        <title>Diverse lifestyles and strategies of plant pathogenesis encoded in the genomes of eighteen Dothideomycetes fungi.</title>
        <authorList>
            <person name="Ohm R.A."/>
            <person name="Feau N."/>
            <person name="Henrissat B."/>
            <person name="Schoch C.L."/>
            <person name="Horwitz B.A."/>
            <person name="Barry K.W."/>
            <person name="Condon B.J."/>
            <person name="Copeland A.C."/>
            <person name="Dhillon B."/>
            <person name="Glaser F."/>
            <person name="Hesse C.N."/>
            <person name="Kosti I."/>
            <person name="LaButti K."/>
            <person name="Lindquist E.A."/>
            <person name="Lucas S."/>
            <person name="Salamov A.A."/>
            <person name="Bradshaw R.E."/>
            <person name="Ciuffetti L."/>
            <person name="Hamelin R.C."/>
            <person name="Kema G.H.J."/>
            <person name="Lawrence C."/>
            <person name="Scott J.A."/>
            <person name="Spatafora J.W."/>
            <person name="Turgeon B.G."/>
            <person name="de Wit P.J.G.M."/>
            <person name="Zhong S."/>
            <person name="Goodwin S.B."/>
            <person name="Grigoriev I.V."/>
        </authorList>
    </citation>
    <scope>NUCLEOTIDE SEQUENCE [LARGE SCALE GENOMIC DNA]</scope>
    <source>
        <strain evidence="1 2">CIRAD86</strain>
    </source>
</reference>
<evidence type="ECO:0000313" key="1">
    <source>
        <dbReference type="EMBL" id="EME78858.1"/>
    </source>
</evidence>
<dbReference type="EMBL" id="KB446563">
    <property type="protein sequence ID" value="EME78858.1"/>
    <property type="molecule type" value="Genomic_DNA"/>
</dbReference>
<keyword evidence="2" id="KW-1185">Reference proteome</keyword>
<dbReference type="RefSeq" id="XP_007931119.1">
    <property type="nucleotide sequence ID" value="XM_007932928.1"/>
</dbReference>
<dbReference type="KEGG" id="pfj:MYCFIDRAFT_178949"/>
<proteinExistence type="predicted"/>
<gene>
    <name evidence="1" type="ORF">MYCFIDRAFT_178949</name>
</gene>